<evidence type="ECO:0000259" key="6">
    <source>
        <dbReference type="PROSITE" id="PS50190"/>
    </source>
</evidence>
<gene>
    <name evidence="7" type="primary">ARFGEF3</name>
    <name evidence="7" type="ORF">CDAR_92811</name>
</gene>
<accession>A0AAV4PIS0</accession>
<feature type="compositionally biased region" description="Polar residues" evidence="5">
    <location>
        <begin position="2080"/>
        <end position="2090"/>
    </location>
</feature>
<dbReference type="SUPFAM" id="SSF48371">
    <property type="entry name" value="ARM repeat"/>
    <property type="match status" value="2"/>
</dbReference>
<dbReference type="Pfam" id="PF09324">
    <property type="entry name" value="Sec7-like_HDS"/>
    <property type="match status" value="1"/>
</dbReference>
<evidence type="ECO:0000256" key="4">
    <source>
        <dbReference type="ARBA" id="ARBA00023136"/>
    </source>
</evidence>
<keyword evidence="4" id="KW-0472">Membrane</keyword>
<dbReference type="GO" id="GO:0005737">
    <property type="term" value="C:cytoplasm"/>
    <property type="evidence" value="ECO:0007669"/>
    <property type="project" value="UniProtKB-SubCell"/>
</dbReference>
<evidence type="ECO:0000256" key="1">
    <source>
        <dbReference type="ARBA" id="ARBA00004370"/>
    </source>
</evidence>
<dbReference type="SUPFAM" id="SSF48425">
    <property type="entry name" value="Sec7 domain"/>
    <property type="match status" value="1"/>
</dbReference>
<keyword evidence="8" id="KW-1185">Reference proteome</keyword>
<dbReference type="InterPro" id="IPR000904">
    <property type="entry name" value="Sec7_dom"/>
</dbReference>
<feature type="compositionally biased region" description="Basic and acidic residues" evidence="5">
    <location>
        <begin position="643"/>
        <end position="654"/>
    </location>
</feature>
<keyword evidence="3" id="KW-0963">Cytoplasm</keyword>
<dbReference type="InterPro" id="IPR023394">
    <property type="entry name" value="Sec7_C_sf"/>
</dbReference>
<dbReference type="EMBL" id="BPLQ01003001">
    <property type="protein sequence ID" value="GIX96961.1"/>
    <property type="molecule type" value="Genomic_DNA"/>
</dbReference>
<dbReference type="SMART" id="SM00222">
    <property type="entry name" value="Sec7"/>
    <property type="match status" value="1"/>
</dbReference>
<proteinExistence type="predicted"/>
<dbReference type="GO" id="GO:0005085">
    <property type="term" value="F:guanyl-nucleotide exchange factor activity"/>
    <property type="evidence" value="ECO:0007669"/>
    <property type="project" value="InterPro"/>
</dbReference>
<evidence type="ECO:0000313" key="8">
    <source>
        <dbReference type="Proteomes" id="UP001054837"/>
    </source>
</evidence>
<dbReference type="PROSITE" id="PS50190">
    <property type="entry name" value="SEC7"/>
    <property type="match status" value="1"/>
</dbReference>
<comment type="caution">
    <text evidence="7">The sequence shown here is derived from an EMBL/GenBank/DDBJ whole genome shotgun (WGS) entry which is preliminary data.</text>
</comment>
<sequence length="2248" mass="253010">MEDILAKIMKDASSSKHGNIKKSCLESQELLANQDNLMRSAIHELRAKMLETLQLTLESKHSRLVSHALNGFQRMLWDKTFQSVFEVGNDENWLPIQLLKAIESFNSQPDDVLLEILKILLNMSTIHAGSFTSRSIIMMISVCYEAYINHGSGVRTAAQVAINQTLSTFCLYLQETDAGVEDQTDDSDEENEFNLAESLVEELYPILNFITEKLKDVSQNRIKCESSFLLECILTMLHNIKTDVFESPKFINFIWQELSPLLVILLGSPKTDKNIISSHHNSEMNEIGRGSGCLATAPSFQSVVAKTIYSIFIELVRLTGSVGSLRPVLESLFHRMLLYPPVQHRLEALKAVKELFSNPELLLQLAAPPLHATSDKDWISLDLDLIKIAIDCLGECSHSSNKNICYASVSCTLALLKTLEEISCGKSLKEELIICINSQFRTLESSDYKGAKSERWLKNKLRSLIIDKEKKGLLREKLKKEGARAALEYTNAVKTVTEKINNESSSSDPDKSLPESKEVEKEFIGFNEDKASDLDLKEVDFISDESNSESNEIDKTEFKIEEKNTDYIVEEPISADDDHSADFIESDSEVKETDENVDMLDAKQKTSITEDFFVEEKHVSDVCEEFHIALDDCVQENIADKLQSDEESDEHHNGEPNLHLEITSLNPPTQLQEITSPVTESAEEALNYVTSSSSEGSNLSEDLDKDFDNAMEDFTDDEERLKKIPRTLLGHEDAGKEERERIEKLCLARLEFAQQERQNAQNFVSVLRLFLPELLAIRSSIEADQALQEFSSKYCEDLWQSQQSIKDTESKLTSHITILNADGIYLALYSALLLNLKLIRNNYYKNLSGDIPLSEQQFIEEVHGSGVLVYLSATWLAELYQQILAKNLLEEGGYKPGSLENFALINLLSGLLLGIDDWWNNNLSDVDGLGNSLPGSQQLSDFRRLEKAVINNQSSPHVEAGRKFSRRILTCCWETVMEVSSVLLNGTNSCGISSTVGFLLGTEGAKEEHRRTKDAIAESLDGLQRAARLCNELGLQSCCSAVFAQLATASCPLSDDSLFPKISSKFENKHFKKSLLSGRSKALRLHASHILSMDVILNKGLELGSHSPDCWKYVFQCCLFVLQLENMYFSGHRNTQSIISRPVLHTQNQSSFSESQLLSMDSNSYDYLSMPGSTVPPKLEIKEIIKETHNFANTSDVIKDHQLLEAIEVLSQLVDRLFEEAAGRLNLHALITFLVELCAASQTQLFTQNYTRISCSNTHGTNLLLYHLGDVMLRCARGGRPLIHVMKAWSVVAPHFVEAACHKDSLISKKGVSTIHDIVSALLSSNSELPHFHFNEALFKPFENLLCLELCDVDVQEQIVSSICEFVEGCTAEIRSGWRPLFGALRTVQLPSISGYSETNLEREHLHHLRVVLDVFEAFLSTDNVFVFAYAAVDCLLCLLKHVKGPTELQDISDVICDSMDKPSVPLDMCLAALKYLEKCSDILSTMYKIPTCPVFNSAHRIQGYSVPDLVDPVIPGIQIVYFEDPDSVSNDSGKVSSSLKNEDIEEIRDINNISRIDDVSVSLQSLEKHTGIIHVWFLLLEGLAGTLATCPKQYQSATMETLFNMLRNLKDVPGPEFGIYCVNHLLLPMLQRWLRRTTKIYRGWDNFATNFKQCCGLASDLIVDYIQHISDTVPSKLSKGLGINLMLEQLFLVLIECVAQPMEIISRLGCSCIRHTVMTAGKYFTDEMWDIVCHNLKRVCRVSLYCVKQLMVCFHVESDNFYGDIGEVKVAARRDCTVQESERLRQLSHQVFLLDCQQIGSLILKSTCVEDDERSFTFLLFPPNYGPNDPDSSVIRVPFRSLVVSLLSHQILLQTLGSLLLQGTKYMLPTLVSLLPSESSLSSSVNEAKKPGFLSKLSNKQLCILFKCLEESYKTACDFDMRPGLKFLVQKVAQTNVAANLYKQAGVSWTIQMVAIFEICMSSADLCLSFVKNKLLSIINNSTESLNKSNEEEKTSNGQLTENCNDVNINEFLMLSEKFKDICETYTEHTDDKEGFSTIADRMSDQPIFFLATPADDMNDILFPAKQSESHSSHIESSTEVPSQSGYDSSDSEDMLNHRNGESKDKIYTLATENTIHSLISEYKKRKNHHSMPSKQNEKVSRKLSSGSKRKSSDDLVPEEIVMQRRNSIMKDGEAQLQVFKQLIQSFLKLHQSLPDEHFKAYLPVFFPGVQFLVAYTTDAELRFAISEWLQKLAFCCDFYVDFRTVN</sequence>
<evidence type="ECO:0000256" key="3">
    <source>
        <dbReference type="ARBA" id="ARBA00022490"/>
    </source>
</evidence>
<dbReference type="GO" id="GO:0032012">
    <property type="term" value="P:regulation of ARF protein signal transduction"/>
    <property type="evidence" value="ECO:0007669"/>
    <property type="project" value="InterPro"/>
</dbReference>
<feature type="domain" description="SEC7" evidence="6">
    <location>
        <begin position="683"/>
        <end position="886"/>
    </location>
</feature>
<dbReference type="InterPro" id="IPR035999">
    <property type="entry name" value="Sec7_dom_sf"/>
</dbReference>
<dbReference type="InterPro" id="IPR015403">
    <property type="entry name" value="Mon2/Sec7/BIG1-like_HDS"/>
</dbReference>
<evidence type="ECO:0000256" key="5">
    <source>
        <dbReference type="SAM" id="MobiDB-lite"/>
    </source>
</evidence>
<feature type="region of interest" description="Disordered" evidence="5">
    <location>
        <begin position="500"/>
        <end position="519"/>
    </location>
</feature>
<dbReference type="Pfam" id="PF16213">
    <property type="entry name" value="DCB"/>
    <property type="match status" value="1"/>
</dbReference>
<feature type="compositionally biased region" description="Basic and acidic residues" evidence="5">
    <location>
        <begin position="508"/>
        <end position="519"/>
    </location>
</feature>
<dbReference type="Proteomes" id="UP001054837">
    <property type="component" value="Unassembled WGS sequence"/>
</dbReference>
<reference evidence="7 8" key="1">
    <citation type="submission" date="2021-06" db="EMBL/GenBank/DDBJ databases">
        <title>Caerostris darwini draft genome.</title>
        <authorList>
            <person name="Kono N."/>
            <person name="Arakawa K."/>
        </authorList>
    </citation>
    <scope>NUCLEOTIDE SEQUENCE [LARGE SCALE GENOMIC DNA]</scope>
</reference>
<dbReference type="InterPro" id="IPR016024">
    <property type="entry name" value="ARM-type_fold"/>
</dbReference>
<name>A0AAV4PIS0_9ARAC</name>
<protein>
    <submittedName>
        <fullName evidence="7">Brefeldin A-inhibited guanine nucleotide-exchange protein 3</fullName>
    </submittedName>
</protein>
<feature type="region of interest" description="Disordered" evidence="5">
    <location>
        <begin position="2068"/>
        <end position="2104"/>
    </location>
</feature>
<dbReference type="Gene3D" id="1.10.1000.11">
    <property type="entry name" value="Arf Nucleotide-binding Site Opener,domain 2"/>
    <property type="match status" value="1"/>
</dbReference>
<dbReference type="GO" id="GO:0016020">
    <property type="term" value="C:membrane"/>
    <property type="evidence" value="ECO:0007669"/>
    <property type="project" value="UniProtKB-SubCell"/>
</dbReference>
<organism evidence="7 8">
    <name type="scientific">Caerostris darwini</name>
    <dbReference type="NCBI Taxonomy" id="1538125"/>
    <lineage>
        <taxon>Eukaryota</taxon>
        <taxon>Metazoa</taxon>
        <taxon>Ecdysozoa</taxon>
        <taxon>Arthropoda</taxon>
        <taxon>Chelicerata</taxon>
        <taxon>Arachnida</taxon>
        <taxon>Araneae</taxon>
        <taxon>Araneomorphae</taxon>
        <taxon>Entelegynae</taxon>
        <taxon>Araneoidea</taxon>
        <taxon>Araneidae</taxon>
        <taxon>Caerostris</taxon>
    </lineage>
</organism>
<feature type="region of interest" description="Disordered" evidence="5">
    <location>
        <begin position="2125"/>
        <end position="2156"/>
    </location>
</feature>
<feature type="region of interest" description="Disordered" evidence="5">
    <location>
        <begin position="643"/>
        <end position="662"/>
    </location>
</feature>
<evidence type="ECO:0000313" key="7">
    <source>
        <dbReference type="EMBL" id="GIX96961.1"/>
    </source>
</evidence>
<dbReference type="Pfam" id="PF01369">
    <property type="entry name" value="Sec7"/>
    <property type="match status" value="1"/>
</dbReference>
<dbReference type="InterPro" id="IPR032629">
    <property type="entry name" value="DCB_dom"/>
</dbReference>
<evidence type="ECO:0000256" key="2">
    <source>
        <dbReference type="ARBA" id="ARBA00004496"/>
    </source>
</evidence>
<comment type="subcellular location">
    <subcellularLocation>
        <location evidence="2">Cytoplasm</location>
    </subcellularLocation>
    <subcellularLocation>
        <location evidence="1">Membrane</location>
    </subcellularLocation>
</comment>